<evidence type="ECO:0000313" key="4">
    <source>
        <dbReference type="EMBL" id="KOY13084.1"/>
    </source>
</evidence>
<keyword evidence="5" id="KW-1185">Reference proteome</keyword>
<feature type="region of interest" description="Disordered" evidence="1">
    <location>
        <begin position="442"/>
        <end position="468"/>
    </location>
</feature>
<dbReference type="SUPFAM" id="SSF56801">
    <property type="entry name" value="Acetyl-CoA synthetase-like"/>
    <property type="match status" value="1"/>
</dbReference>
<dbReference type="AlphaFoldDB" id="A0A0N0UGT4"/>
<sequence>MNITFLLERFAAYGSRPALIWKDEQHSYNWLLEQVNTLSQWITREGLEEGIVVLEEDYSPYAAAALIALLERNCIVVPLDRHLVEAKRNEYTALAQAEWRMSVGEGEATARRRSVQDSRSPILAGLGQEKKAGLVIFSSGSTGRSKAAVHSADRLLDGFKRQVRPLCTIPFMMFDHIGGLNTMLQSLSSGGCLCVIPDRSPVEVCRTIEKYRVQALPVSPTFMNLMLLSEIYREFDLSSLEVVSYGSEVMPVALLAAWNRQFPNVRTVQAYGMSELGILPTRSKDSGSLLFTVRDEEVRYRIVDGLLEIQSETAMIGYLNAPSPFTEDGWLQTGDEAEMEDGYIRILGRRSEIINVGGRKVYPAEVESVLEQMDSIETAVVSGEPSGITGQMVKATVRLTGEQSLTELRRQIWDFCQDKLPPYKIPQKIVVTHETLTSPRMKKIRNPGPSFSVRDEVAASMEEDSEGP</sequence>
<dbReference type="PANTHER" id="PTHR43767:SF1">
    <property type="entry name" value="NONRIBOSOMAL PEPTIDE SYNTHASE PES1 (EUROFUNG)-RELATED"/>
    <property type="match status" value="1"/>
</dbReference>
<dbReference type="Pfam" id="PF13193">
    <property type="entry name" value="AMP-binding_C"/>
    <property type="match status" value="1"/>
</dbReference>
<dbReference type="GO" id="GO:0016878">
    <property type="term" value="F:acid-thiol ligase activity"/>
    <property type="evidence" value="ECO:0007669"/>
    <property type="project" value="UniProtKB-ARBA"/>
</dbReference>
<dbReference type="InterPro" id="IPR045851">
    <property type="entry name" value="AMP-bd_C_sf"/>
</dbReference>
<dbReference type="Proteomes" id="UP000037688">
    <property type="component" value="Unassembled WGS sequence"/>
</dbReference>
<dbReference type="PATRIC" id="fig|1705561.3.peg.6157"/>
<dbReference type="CDD" id="cd04433">
    <property type="entry name" value="AFD_class_I"/>
    <property type="match status" value="1"/>
</dbReference>
<dbReference type="InterPro" id="IPR020845">
    <property type="entry name" value="AMP-binding_CS"/>
</dbReference>
<proteinExistence type="predicted"/>
<dbReference type="Gene3D" id="3.30.300.30">
    <property type="match status" value="1"/>
</dbReference>
<evidence type="ECO:0000256" key="1">
    <source>
        <dbReference type="SAM" id="MobiDB-lite"/>
    </source>
</evidence>
<feature type="domain" description="AMP-dependent synthetase/ligase" evidence="2">
    <location>
        <begin position="9"/>
        <end position="279"/>
    </location>
</feature>
<dbReference type="InterPro" id="IPR025110">
    <property type="entry name" value="AMP-bd_C"/>
</dbReference>
<dbReference type="EMBL" id="LITU01000082">
    <property type="protein sequence ID" value="KOY13084.1"/>
    <property type="molecule type" value="Genomic_DNA"/>
</dbReference>
<dbReference type="RefSeq" id="WP_053784101.1">
    <property type="nucleotide sequence ID" value="NZ_LITU01000082.1"/>
</dbReference>
<protein>
    <submittedName>
        <fullName evidence="4">AMP-dependent synthetase</fullName>
    </submittedName>
</protein>
<reference evidence="4 5" key="1">
    <citation type="submission" date="2015-08" db="EMBL/GenBank/DDBJ databases">
        <title>Draft genome sequence of cellulolytic and xylanolytic Paenibacillus sp. A59, isolated from a decaying forest soil from Patagonia, Argentina.</title>
        <authorList>
            <person name="Ghio S."/>
            <person name="Caceres A.M."/>
            <person name="Talia P."/>
            <person name="Grasso D."/>
            <person name="Campos E."/>
        </authorList>
    </citation>
    <scope>NUCLEOTIDE SEQUENCE [LARGE SCALE GENOMIC DNA]</scope>
    <source>
        <strain evidence="4 5">A59</strain>
    </source>
</reference>
<feature type="domain" description="AMP-binding enzyme C-terminal" evidence="3">
    <location>
        <begin position="365"/>
        <end position="433"/>
    </location>
</feature>
<dbReference type="PANTHER" id="PTHR43767">
    <property type="entry name" value="LONG-CHAIN-FATTY-ACID--COA LIGASE"/>
    <property type="match status" value="1"/>
</dbReference>
<dbReference type="InterPro" id="IPR042099">
    <property type="entry name" value="ANL_N_sf"/>
</dbReference>
<evidence type="ECO:0000259" key="2">
    <source>
        <dbReference type="Pfam" id="PF00501"/>
    </source>
</evidence>
<name>A0A0N0UGT4_9BACL</name>
<dbReference type="InterPro" id="IPR000873">
    <property type="entry name" value="AMP-dep_synth/lig_dom"/>
</dbReference>
<evidence type="ECO:0000259" key="3">
    <source>
        <dbReference type="Pfam" id="PF13193"/>
    </source>
</evidence>
<dbReference type="PROSITE" id="PS00455">
    <property type="entry name" value="AMP_BINDING"/>
    <property type="match status" value="1"/>
</dbReference>
<evidence type="ECO:0000313" key="5">
    <source>
        <dbReference type="Proteomes" id="UP000037688"/>
    </source>
</evidence>
<dbReference type="OrthoDB" id="9803968at2"/>
<organism evidence="4 5">
    <name type="scientific">Paenibacillus xylanivorans</name>
    <dbReference type="NCBI Taxonomy" id="1705561"/>
    <lineage>
        <taxon>Bacteria</taxon>
        <taxon>Bacillati</taxon>
        <taxon>Bacillota</taxon>
        <taxon>Bacilli</taxon>
        <taxon>Bacillales</taxon>
        <taxon>Paenibacillaceae</taxon>
        <taxon>Paenibacillus</taxon>
    </lineage>
</organism>
<accession>A0A0N0UGT4</accession>
<dbReference type="InterPro" id="IPR050237">
    <property type="entry name" value="ATP-dep_AMP-bd_enzyme"/>
</dbReference>
<gene>
    <name evidence="4" type="ORF">AMS66_29135</name>
</gene>
<dbReference type="Gene3D" id="3.40.50.12780">
    <property type="entry name" value="N-terminal domain of ligase-like"/>
    <property type="match status" value="1"/>
</dbReference>
<dbReference type="Pfam" id="PF00501">
    <property type="entry name" value="AMP-binding"/>
    <property type="match status" value="1"/>
</dbReference>
<comment type="caution">
    <text evidence="4">The sequence shown here is derived from an EMBL/GenBank/DDBJ whole genome shotgun (WGS) entry which is preliminary data.</text>
</comment>